<keyword evidence="1" id="KW-0460">Magnesium</keyword>
<dbReference type="PANTHER" id="PTHR15749">
    <property type="entry name" value="FANCONI-ASSOCIATED NUCLEASE 1"/>
    <property type="match status" value="1"/>
</dbReference>
<dbReference type="GO" id="GO:0046872">
    <property type="term" value="F:metal ion binding"/>
    <property type="evidence" value="ECO:0007669"/>
    <property type="project" value="UniProtKB-KW"/>
</dbReference>
<comment type="cofactor">
    <cofactor evidence="1">
        <name>Mg(2+)</name>
        <dbReference type="ChEBI" id="CHEBI:18420"/>
    </cofactor>
    <cofactor evidence="1">
        <name>Mn(2+)</name>
        <dbReference type="ChEBI" id="CHEBI:29035"/>
    </cofactor>
</comment>
<reference evidence="4" key="1">
    <citation type="submission" date="2017-01" db="EMBL/GenBank/DDBJ databases">
        <title>Comparative genomics of anhydrobiosis in the tardigrade Hypsibius dujardini.</title>
        <authorList>
            <person name="Yoshida Y."/>
            <person name="Koutsovoulos G."/>
            <person name="Laetsch D."/>
            <person name="Stevens L."/>
            <person name="Kumar S."/>
            <person name="Horikawa D."/>
            <person name="Ishino K."/>
            <person name="Komine S."/>
            <person name="Tomita M."/>
            <person name="Blaxter M."/>
            <person name="Arakawa K."/>
        </authorList>
    </citation>
    <scope>NUCLEOTIDE SEQUENCE [LARGE SCALE GENOMIC DNA]</scope>
    <source>
        <strain evidence="4">Z151</strain>
    </source>
</reference>
<keyword evidence="1" id="KW-0479">Metal-binding</keyword>
<dbReference type="InterPro" id="IPR033315">
    <property type="entry name" value="Fan1-like"/>
</dbReference>
<comment type="subcellular location">
    <subcellularLocation>
        <location evidence="1">Nucleus</location>
    </subcellularLocation>
</comment>
<dbReference type="AlphaFoldDB" id="A0A1W0WD52"/>
<comment type="catalytic activity">
    <reaction evidence="1">
        <text>Hydrolytically removes 5'-nucleotides successively from the 3'-hydroxy termini of 3'-hydroxy-terminated oligonucleotides.</text>
        <dbReference type="EC" id="3.1.4.1"/>
    </reaction>
</comment>
<dbReference type="GO" id="GO:0036297">
    <property type="term" value="P:interstrand cross-link repair"/>
    <property type="evidence" value="ECO:0007669"/>
    <property type="project" value="InterPro"/>
</dbReference>
<organism evidence="3 4">
    <name type="scientific">Hypsibius exemplaris</name>
    <name type="common">Freshwater tardigrade</name>
    <dbReference type="NCBI Taxonomy" id="2072580"/>
    <lineage>
        <taxon>Eukaryota</taxon>
        <taxon>Metazoa</taxon>
        <taxon>Ecdysozoa</taxon>
        <taxon>Tardigrada</taxon>
        <taxon>Eutardigrada</taxon>
        <taxon>Parachela</taxon>
        <taxon>Hypsibioidea</taxon>
        <taxon>Hypsibiidae</taxon>
        <taxon>Hypsibius</taxon>
    </lineage>
</organism>
<dbReference type="PANTHER" id="PTHR15749:SF4">
    <property type="entry name" value="FANCONI-ASSOCIATED NUCLEASE 1"/>
    <property type="match status" value="1"/>
</dbReference>
<comment type="similarity">
    <text evidence="1">Belongs to the FAN1 family.</text>
</comment>
<evidence type="ECO:0000256" key="1">
    <source>
        <dbReference type="RuleBase" id="RU365033"/>
    </source>
</evidence>
<keyword evidence="1" id="KW-0227">DNA damage</keyword>
<dbReference type="InterPro" id="IPR049125">
    <property type="entry name" value="FAN1-like_WH"/>
</dbReference>
<sequence length="204" mass="23427">MAEVFTAAIESGEEEEVERSSKNVEIVDESTVVPYYLESFRFIVRSISEDSSLNTLLFEDPLCEVVLQRFEKLQTSAQRLYVRLFLRKHVWLKREKIRYDKEFGDAAAVDGLLDELCRGSFLESHIPEMELEEILGMLSLPQMKELAKQFRIGVGNPSKKELLVLTLKKVREQRTPFGLPLGKIVKNAAVKLLGKVYRMGQKKC</sequence>
<dbReference type="Proteomes" id="UP000192578">
    <property type="component" value="Unassembled WGS sequence"/>
</dbReference>
<evidence type="ECO:0000313" key="3">
    <source>
        <dbReference type="EMBL" id="OQV13119.1"/>
    </source>
</evidence>
<keyword evidence="1" id="KW-0234">DNA repair</keyword>
<dbReference type="OrthoDB" id="76364at2759"/>
<keyword evidence="1" id="KW-0539">Nucleus</keyword>
<keyword evidence="1" id="KW-0464">Manganese</keyword>
<comment type="caution">
    <text evidence="3">The sequence shown here is derived from an EMBL/GenBank/DDBJ whole genome shotgun (WGS) entry which is preliminary data.</text>
</comment>
<evidence type="ECO:0000313" key="4">
    <source>
        <dbReference type="Proteomes" id="UP000192578"/>
    </source>
</evidence>
<keyword evidence="1" id="KW-0378">Hydrolase</keyword>
<proteinExistence type="inferred from homology"/>
<dbReference type="GO" id="GO:0017108">
    <property type="term" value="F:5'-flap endonuclease activity"/>
    <property type="evidence" value="ECO:0007669"/>
    <property type="project" value="TreeGrafter"/>
</dbReference>
<dbReference type="GO" id="GO:0070336">
    <property type="term" value="F:flap-structured DNA binding"/>
    <property type="evidence" value="ECO:0007669"/>
    <property type="project" value="TreeGrafter"/>
</dbReference>
<keyword evidence="1" id="KW-0540">Nuclease</keyword>
<keyword evidence="4" id="KW-1185">Reference proteome</keyword>
<evidence type="ECO:0000259" key="2">
    <source>
        <dbReference type="Pfam" id="PF21315"/>
    </source>
</evidence>
<comment type="function">
    <text evidence="1">Nuclease required for the repair of DNA interstrand cross-links (ICL). Acts as a 5'-3' exonuclease that anchors at a cut end of DNA and cleaves DNA successively at every third nucleotide, allowing to excise an ICL from one strand through flanking incisions.</text>
</comment>
<dbReference type="GO" id="GO:0008409">
    <property type="term" value="F:5'-3' exonuclease activity"/>
    <property type="evidence" value="ECO:0007669"/>
    <property type="project" value="TreeGrafter"/>
</dbReference>
<dbReference type="EMBL" id="MTYJ01000130">
    <property type="protein sequence ID" value="OQV13119.1"/>
    <property type="molecule type" value="Genomic_DNA"/>
</dbReference>
<feature type="domain" description="Fanconi-associated nuclease 1-like winged-helix" evidence="2">
    <location>
        <begin position="35"/>
        <end position="112"/>
    </location>
</feature>
<dbReference type="EC" id="3.1.4.1" evidence="1"/>
<protein>
    <recommendedName>
        <fullName evidence="1">Fanconi-associated nuclease</fullName>
        <ecNumber evidence="1">3.1.4.1</ecNumber>
    </recommendedName>
</protein>
<dbReference type="Pfam" id="PF21315">
    <property type="entry name" value="FAN1_HTH"/>
    <property type="match status" value="1"/>
</dbReference>
<dbReference type="GO" id="GO:0005634">
    <property type="term" value="C:nucleus"/>
    <property type="evidence" value="ECO:0007669"/>
    <property type="project" value="UniProtKB-SubCell"/>
</dbReference>
<dbReference type="GO" id="GO:0004528">
    <property type="term" value="F:phosphodiesterase I activity"/>
    <property type="evidence" value="ECO:0007669"/>
    <property type="project" value="UniProtKB-EC"/>
</dbReference>
<gene>
    <name evidence="3" type="ORF">BV898_12659</name>
</gene>
<accession>A0A1W0WD52</accession>
<name>A0A1W0WD52_HYPEX</name>